<dbReference type="NCBIfam" id="TIGR00654">
    <property type="entry name" value="PhzF_family"/>
    <property type="match status" value="1"/>
</dbReference>
<dbReference type="InterPro" id="IPR003719">
    <property type="entry name" value="Phenazine_PhzF-like"/>
</dbReference>
<dbReference type="Pfam" id="PF02567">
    <property type="entry name" value="PhzC-PhzF"/>
    <property type="match status" value="1"/>
</dbReference>
<comment type="caution">
    <text evidence="1">The sequence shown here is derived from an EMBL/GenBank/DDBJ whole genome shotgun (WGS) entry which is preliminary data.</text>
</comment>
<name>A0ABS4Z3U6_9ACTN</name>
<dbReference type="Proteomes" id="UP000758168">
    <property type="component" value="Unassembled WGS sequence"/>
</dbReference>
<keyword evidence="2" id="KW-1185">Reference proteome</keyword>
<evidence type="ECO:0000313" key="2">
    <source>
        <dbReference type="Proteomes" id="UP000758168"/>
    </source>
</evidence>
<dbReference type="EMBL" id="JAGIOB010000001">
    <property type="protein sequence ID" value="MBP2415717.1"/>
    <property type="molecule type" value="Genomic_DNA"/>
</dbReference>
<dbReference type="PANTHER" id="PTHR13774:SF32">
    <property type="entry name" value="ANTISENSE-ENHANCING SEQUENCE 1"/>
    <property type="match status" value="1"/>
</dbReference>
<dbReference type="PANTHER" id="PTHR13774">
    <property type="entry name" value="PHENAZINE BIOSYNTHESIS PROTEIN"/>
    <property type="match status" value="1"/>
</dbReference>
<dbReference type="SUPFAM" id="SSF54506">
    <property type="entry name" value="Diaminopimelate epimerase-like"/>
    <property type="match status" value="1"/>
</dbReference>
<protein>
    <submittedName>
        <fullName evidence="1">PhzF family phenazine biosynthesis protein</fullName>
    </submittedName>
</protein>
<sequence>MAVPRSRAFAQVDVFASTPLGGNPVAVVLDGTDLDADAMAAFARWTNLSETTFVLPPDTPGADYRLRIFTPGAELPFAGHPTLGSAHAWLEAGGVPRDPALLVQSCAAGPVRVRRSGSSLAFAAPPTTRSGPLDDALLARVTAALGVRADAVLAHQWVDNGPGWLALQLASAAAVLDLEPDLAAVPDLKIGVLGAHPDGHPLRWEVRAFAPALGLGEDPVTGSLNASLAQWLLREGRTASRYRVGQGARVGRTGVLDVEQDAAGTVWVGGATTTVVRGTVTL</sequence>
<reference evidence="1 2" key="1">
    <citation type="submission" date="2021-03" db="EMBL/GenBank/DDBJ databases">
        <title>Sequencing the genomes of 1000 actinobacteria strains.</title>
        <authorList>
            <person name="Klenk H.-P."/>
        </authorList>
    </citation>
    <scope>NUCLEOTIDE SEQUENCE [LARGE SCALE GENOMIC DNA]</scope>
    <source>
        <strain evidence="1 2">DSM 12936</strain>
    </source>
</reference>
<evidence type="ECO:0000313" key="1">
    <source>
        <dbReference type="EMBL" id="MBP2415717.1"/>
    </source>
</evidence>
<dbReference type="RefSeq" id="WP_210052923.1">
    <property type="nucleotide sequence ID" value="NZ_BAAAMH010000030.1"/>
</dbReference>
<dbReference type="PIRSF" id="PIRSF016184">
    <property type="entry name" value="PhzC_PhzF"/>
    <property type="match status" value="1"/>
</dbReference>
<accession>A0ABS4Z3U6</accession>
<gene>
    <name evidence="1" type="ORF">JOF54_000639</name>
</gene>
<dbReference type="Gene3D" id="3.10.310.10">
    <property type="entry name" value="Diaminopimelate Epimerase, Chain A, domain 1"/>
    <property type="match status" value="2"/>
</dbReference>
<organism evidence="1 2">
    <name type="scientific">Microlunatus capsulatus</name>
    <dbReference type="NCBI Taxonomy" id="99117"/>
    <lineage>
        <taxon>Bacteria</taxon>
        <taxon>Bacillati</taxon>
        <taxon>Actinomycetota</taxon>
        <taxon>Actinomycetes</taxon>
        <taxon>Propionibacteriales</taxon>
        <taxon>Propionibacteriaceae</taxon>
        <taxon>Microlunatus</taxon>
    </lineage>
</organism>
<proteinExistence type="predicted"/>